<dbReference type="AlphaFoldDB" id="A0A8T0MLF5"/>
<evidence type="ECO:0000313" key="3">
    <source>
        <dbReference type="Proteomes" id="UP000823388"/>
    </source>
</evidence>
<sequence>MRCRWENRSGISPNRGSGWCRWPQQPPSTSSYACRESSAVVAVPLPPPHLCRTGDSDRGGRGGPKCQLGWGDAQGVGGGRIRRRASHRCHGRARDEGGGRGGGPAPPPWEGAGGGRGMGRRAAPRGREGCGRTPGDTGEREGEGRIKKNRLENTSPPGHITTRR</sequence>
<feature type="compositionally biased region" description="Basic and acidic residues" evidence="1">
    <location>
        <begin position="137"/>
        <end position="151"/>
    </location>
</feature>
<proteinExistence type="predicted"/>
<feature type="compositionally biased region" description="Basic residues" evidence="1">
    <location>
        <begin position="80"/>
        <end position="91"/>
    </location>
</feature>
<feature type="region of interest" description="Disordered" evidence="1">
    <location>
        <begin position="44"/>
        <end position="164"/>
    </location>
</feature>
<accession>A0A8T0MLF5</accession>
<protein>
    <submittedName>
        <fullName evidence="2">Uncharacterized protein</fullName>
    </submittedName>
</protein>
<reference evidence="2" key="1">
    <citation type="submission" date="2020-05" db="EMBL/GenBank/DDBJ databases">
        <title>WGS assembly of Panicum virgatum.</title>
        <authorList>
            <person name="Lovell J.T."/>
            <person name="Jenkins J."/>
            <person name="Shu S."/>
            <person name="Juenger T.E."/>
            <person name="Schmutz J."/>
        </authorList>
    </citation>
    <scope>NUCLEOTIDE SEQUENCE</scope>
    <source>
        <strain evidence="2">AP13</strain>
    </source>
</reference>
<evidence type="ECO:0000313" key="2">
    <source>
        <dbReference type="EMBL" id="KAG2536932.1"/>
    </source>
</evidence>
<keyword evidence="3" id="KW-1185">Reference proteome</keyword>
<evidence type="ECO:0000256" key="1">
    <source>
        <dbReference type="SAM" id="MobiDB-lite"/>
    </source>
</evidence>
<dbReference type="EMBL" id="CM029054">
    <property type="protein sequence ID" value="KAG2536932.1"/>
    <property type="molecule type" value="Genomic_DNA"/>
</dbReference>
<name>A0A8T0MLF5_PANVG</name>
<gene>
    <name evidence="2" type="ORF">PVAP13_9NG236300</name>
</gene>
<dbReference type="Proteomes" id="UP000823388">
    <property type="component" value="Chromosome 9N"/>
</dbReference>
<organism evidence="2 3">
    <name type="scientific">Panicum virgatum</name>
    <name type="common">Blackwell switchgrass</name>
    <dbReference type="NCBI Taxonomy" id="38727"/>
    <lineage>
        <taxon>Eukaryota</taxon>
        <taxon>Viridiplantae</taxon>
        <taxon>Streptophyta</taxon>
        <taxon>Embryophyta</taxon>
        <taxon>Tracheophyta</taxon>
        <taxon>Spermatophyta</taxon>
        <taxon>Magnoliopsida</taxon>
        <taxon>Liliopsida</taxon>
        <taxon>Poales</taxon>
        <taxon>Poaceae</taxon>
        <taxon>PACMAD clade</taxon>
        <taxon>Panicoideae</taxon>
        <taxon>Panicodae</taxon>
        <taxon>Paniceae</taxon>
        <taxon>Panicinae</taxon>
        <taxon>Panicum</taxon>
        <taxon>Panicum sect. Hiantes</taxon>
    </lineage>
</organism>
<feature type="region of interest" description="Disordered" evidence="1">
    <location>
        <begin position="1"/>
        <end position="31"/>
    </location>
</feature>
<dbReference type="PROSITE" id="PS51257">
    <property type="entry name" value="PROKAR_LIPOPROTEIN"/>
    <property type="match status" value="1"/>
</dbReference>
<comment type="caution">
    <text evidence="2">The sequence shown here is derived from an EMBL/GenBank/DDBJ whole genome shotgun (WGS) entry which is preliminary data.</text>
</comment>